<feature type="compositionally biased region" description="Polar residues" evidence="1">
    <location>
        <begin position="304"/>
        <end position="314"/>
    </location>
</feature>
<feature type="compositionally biased region" description="Polar residues" evidence="1">
    <location>
        <begin position="480"/>
        <end position="490"/>
    </location>
</feature>
<feature type="compositionally biased region" description="Basic and acidic residues" evidence="1">
    <location>
        <begin position="63"/>
        <end position="74"/>
    </location>
</feature>
<feature type="region of interest" description="Disordered" evidence="1">
    <location>
        <begin position="46"/>
        <end position="74"/>
    </location>
</feature>
<dbReference type="AlphaFoldDB" id="A0A4D9EFD0"/>
<keyword evidence="3" id="KW-0407">Ion channel</keyword>
<evidence type="ECO:0000313" key="3">
    <source>
        <dbReference type="EMBL" id="TFK09379.1"/>
    </source>
</evidence>
<accession>A0A4D9EFD0</accession>
<dbReference type="OrthoDB" id="9426104at2759"/>
<feature type="compositionally biased region" description="Basic and acidic residues" evidence="1">
    <location>
        <begin position="293"/>
        <end position="303"/>
    </location>
</feature>
<feature type="compositionally biased region" description="Polar residues" evidence="1">
    <location>
        <begin position="188"/>
        <end position="204"/>
    </location>
</feature>
<keyword evidence="3" id="KW-0813">Transport</keyword>
<proteinExistence type="predicted"/>
<evidence type="ECO:0000256" key="1">
    <source>
        <dbReference type="SAM" id="MobiDB-lite"/>
    </source>
</evidence>
<feature type="compositionally biased region" description="Basic residues" evidence="1">
    <location>
        <begin position="574"/>
        <end position="590"/>
    </location>
</feature>
<keyword evidence="4" id="KW-1185">Reference proteome</keyword>
<keyword evidence="3" id="KW-0406">Ion transport</keyword>
<feature type="region of interest" description="Disordered" evidence="1">
    <location>
        <begin position="574"/>
        <end position="595"/>
    </location>
</feature>
<organism evidence="3 4">
    <name type="scientific">Platysternon megacephalum</name>
    <name type="common">big-headed turtle</name>
    <dbReference type="NCBI Taxonomy" id="55544"/>
    <lineage>
        <taxon>Eukaryota</taxon>
        <taxon>Metazoa</taxon>
        <taxon>Chordata</taxon>
        <taxon>Craniata</taxon>
        <taxon>Vertebrata</taxon>
        <taxon>Euteleostomi</taxon>
        <taxon>Archelosauria</taxon>
        <taxon>Testudinata</taxon>
        <taxon>Testudines</taxon>
        <taxon>Cryptodira</taxon>
        <taxon>Durocryptodira</taxon>
        <taxon>Testudinoidea</taxon>
        <taxon>Platysternidae</taxon>
        <taxon>Platysternon</taxon>
    </lineage>
</organism>
<feature type="region of interest" description="Disordered" evidence="1">
    <location>
        <begin position="288"/>
        <end position="314"/>
    </location>
</feature>
<dbReference type="GO" id="GO:0034220">
    <property type="term" value="P:monoatomic ion transmembrane transport"/>
    <property type="evidence" value="ECO:0007669"/>
    <property type="project" value="UniProtKB-KW"/>
</dbReference>
<keyword evidence="2" id="KW-1133">Transmembrane helix</keyword>
<protein>
    <submittedName>
        <fullName evidence="3">ATP-sensitive inward rectifier potassium channel 11</fullName>
    </submittedName>
</protein>
<feature type="region of interest" description="Disordered" evidence="1">
    <location>
        <begin position="632"/>
        <end position="660"/>
    </location>
</feature>
<keyword evidence="2" id="KW-0812">Transmembrane</keyword>
<name>A0A4D9EFD0_9SAUR</name>
<feature type="compositionally biased region" description="Basic and acidic residues" evidence="1">
    <location>
        <begin position="461"/>
        <end position="479"/>
    </location>
</feature>
<reference evidence="3 4" key="1">
    <citation type="submission" date="2019-04" db="EMBL/GenBank/DDBJ databases">
        <title>Draft genome of the big-headed turtle Platysternon megacephalum.</title>
        <authorList>
            <person name="Gong S."/>
        </authorList>
    </citation>
    <scope>NUCLEOTIDE SEQUENCE [LARGE SCALE GENOMIC DNA]</scope>
    <source>
        <strain evidence="3">DO16091913</strain>
        <tissue evidence="3">Muscle</tissue>
    </source>
</reference>
<comment type="caution">
    <text evidence="3">The sequence shown here is derived from an EMBL/GenBank/DDBJ whole genome shotgun (WGS) entry which is preliminary data.</text>
</comment>
<feature type="region of interest" description="Disordered" evidence="1">
    <location>
        <begin position="188"/>
        <end position="211"/>
    </location>
</feature>
<feature type="region of interest" description="Disordered" evidence="1">
    <location>
        <begin position="452"/>
        <end position="493"/>
    </location>
</feature>
<feature type="compositionally biased region" description="Polar residues" evidence="1">
    <location>
        <begin position="643"/>
        <end position="660"/>
    </location>
</feature>
<evidence type="ECO:0000256" key="2">
    <source>
        <dbReference type="SAM" id="Phobius"/>
    </source>
</evidence>
<dbReference type="EMBL" id="QXTE01000054">
    <property type="protein sequence ID" value="TFK09379.1"/>
    <property type="molecule type" value="Genomic_DNA"/>
</dbReference>
<evidence type="ECO:0000313" key="4">
    <source>
        <dbReference type="Proteomes" id="UP000297703"/>
    </source>
</evidence>
<dbReference type="Proteomes" id="UP000297703">
    <property type="component" value="Unassembled WGS sequence"/>
</dbReference>
<reference evidence="3 4" key="2">
    <citation type="submission" date="2019-04" db="EMBL/GenBank/DDBJ databases">
        <title>The genome sequence of big-headed turtle.</title>
        <authorList>
            <person name="Gong S."/>
        </authorList>
    </citation>
    <scope>NUCLEOTIDE SEQUENCE [LARGE SCALE GENOMIC DNA]</scope>
    <source>
        <strain evidence="3">DO16091913</strain>
        <tissue evidence="3">Muscle</tissue>
    </source>
</reference>
<gene>
    <name evidence="3" type="ORF">DR999_PMT07669</name>
</gene>
<feature type="transmembrane region" description="Helical" evidence="2">
    <location>
        <begin position="371"/>
        <end position="396"/>
    </location>
</feature>
<keyword evidence="2" id="KW-0472">Membrane</keyword>
<sequence>MLSSNSLTTEATQVSNSSSMLIINKLQKIFPNILLDTQTKYKKVNNEKKEEGKKKRMLFPDLEQDKNTGNNKDRLTRTNITIRFHSNDNSSQTQIDIYNLKNSRANPEVHIVASNIIDQQHKINSVVVQDDVLQVTVNSSLDKKIQNNTKVRGKSLAKIEAGNMERNSTRSNRKKLLIADLTTNSMKKTSSHSAFSEETYPTESKPTDLPESATYPFRQLNRILQTLADHMGVQTYNFQGVKGNHSQVSVRMLKNILQDLQKEYKTQGPLTVSESMNSSVMETILQNLKKHKEKSESSEKENKTQTPFEGQSRSLQVSDENIDQFKATLVPEPTSVTTKANMKDAKRFEFFKEHEGIHDRKKAKAADLKGLLKHIIIACVAVTGLILAVIVLMHIFTSIFAKNKQEPVITNTYNIYKRENPTKDEAKSISEIDCKELKKDIAVVKNQSEHSNLNQLPVHLSTDKSKENGQDLEPSEKQPGHNTSSINSPSKRIDERNIILSTSTEPLKCNHSSQMPPGNCSSSEMKTCKNHRTRPRTLKTNQSCCHKTRQHCTEPKEHGYKRLRDKDIALHRKHLNHQRSSRHDKHRSKSTKCNTTHSNCSLLDGCGHDSSPSDDSSSDVFISSDTTAKTHLSEISQHDGSKCTCSQHRMGSCSSDSYSD</sequence>